<comment type="caution">
    <text evidence="2">The sequence shown here is derived from an EMBL/GenBank/DDBJ whole genome shotgun (WGS) entry which is preliminary data.</text>
</comment>
<dbReference type="CDD" id="cd07818">
    <property type="entry name" value="SRPBCC_1"/>
    <property type="match status" value="1"/>
</dbReference>
<dbReference type="EMBL" id="JAPWGL010000001">
    <property type="protein sequence ID" value="MCZ4222052.1"/>
    <property type="molecule type" value="Genomic_DNA"/>
</dbReference>
<protein>
    <submittedName>
        <fullName evidence="2">SRPBCC family protein</fullName>
    </submittedName>
</protein>
<evidence type="ECO:0000256" key="1">
    <source>
        <dbReference type="SAM" id="Phobius"/>
    </source>
</evidence>
<keyword evidence="3" id="KW-1185">Reference proteome</keyword>
<dbReference type="Pfam" id="PF10604">
    <property type="entry name" value="Polyketide_cyc2"/>
    <property type="match status" value="1"/>
</dbReference>
<reference evidence="2" key="1">
    <citation type="submission" date="2022-12" db="EMBL/GenBank/DDBJ databases">
        <title>Genome sequence of SJ11.</title>
        <authorList>
            <person name="Woo H."/>
        </authorList>
    </citation>
    <scope>NUCLEOTIDE SEQUENCE</scope>
    <source>
        <strain evidence="2">SJ11</strain>
    </source>
</reference>
<proteinExistence type="predicted"/>
<sequence>MKFLKILLGIIIVLAIVILVGGLFLPKTYSVNRTIVINAPDSVIYKNIADFNEFYKWNPWAKMEPTAKTSFSGTPAAPGHTYAWVGKETGSGEMKILKVEPNKQVDIDLFFKEPFESHADTKFDVQSDGSGNKVTWTMSGDQNLISKWMCFVMGGMDKMIGKDFESGLASLKEKSEKGN</sequence>
<gene>
    <name evidence="2" type="ORF">O0931_01960</name>
</gene>
<dbReference type="RefSeq" id="WP_269413867.1">
    <property type="nucleotide sequence ID" value="NZ_JAPWGL010000001.1"/>
</dbReference>
<dbReference type="Gene3D" id="3.30.530.20">
    <property type="match status" value="1"/>
</dbReference>
<keyword evidence="1" id="KW-1133">Transmembrane helix</keyword>
<keyword evidence="1" id="KW-0472">Membrane</keyword>
<evidence type="ECO:0000313" key="2">
    <source>
        <dbReference type="EMBL" id="MCZ4222052.1"/>
    </source>
</evidence>
<dbReference type="InterPro" id="IPR023393">
    <property type="entry name" value="START-like_dom_sf"/>
</dbReference>
<name>A0ABT4KSZ5_9SPHI</name>
<keyword evidence="1" id="KW-0812">Transmembrane</keyword>
<organism evidence="2 3">
    <name type="scientific">Pedobacter rhodius</name>
    <dbReference type="NCBI Taxonomy" id="3004098"/>
    <lineage>
        <taxon>Bacteria</taxon>
        <taxon>Pseudomonadati</taxon>
        <taxon>Bacteroidota</taxon>
        <taxon>Sphingobacteriia</taxon>
        <taxon>Sphingobacteriales</taxon>
        <taxon>Sphingobacteriaceae</taxon>
        <taxon>Pedobacter</taxon>
    </lineage>
</organism>
<accession>A0ABT4KSZ5</accession>
<dbReference type="InterPro" id="IPR019587">
    <property type="entry name" value="Polyketide_cyclase/dehydratase"/>
</dbReference>
<dbReference type="Proteomes" id="UP001144341">
    <property type="component" value="Unassembled WGS sequence"/>
</dbReference>
<feature type="transmembrane region" description="Helical" evidence="1">
    <location>
        <begin position="6"/>
        <end position="25"/>
    </location>
</feature>
<dbReference type="SUPFAM" id="SSF55961">
    <property type="entry name" value="Bet v1-like"/>
    <property type="match status" value="1"/>
</dbReference>
<evidence type="ECO:0000313" key="3">
    <source>
        <dbReference type="Proteomes" id="UP001144341"/>
    </source>
</evidence>